<dbReference type="Proteomes" id="UP000095008">
    <property type="component" value="Unassembled WGS sequence"/>
</dbReference>
<dbReference type="PANTHER" id="PTHR35272">
    <property type="entry name" value="THIOL:DISULFIDE INTERCHANGE PROTEIN DSBC-RELATED"/>
    <property type="match status" value="1"/>
</dbReference>
<dbReference type="RefSeq" id="WP_065974546.1">
    <property type="nucleotide sequence ID" value="NZ_LWRY01000247.1"/>
</dbReference>
<accession>A0A1C2HYN1</accession>
<dbReference type="GO" id="GO:0042597">
    <property type="term" value="C:periplasmic space"/>
    <property type="evidence" value="ECO:0007669"/>
    <property type="project" value="InterPro"/>
</dbReference>
<feature type="domain" description="Thioredoxin-like fold" evidence="2">
    <location>
        <begin position="141"/>
        <end position="262"/>
    </location>
</feature>
<evidence type="ECO:0000313" key="3">
    <source>
        <dbReference type="EMBL" id="OCX68824.1"/>
    </source>
</evidence>
<dbReference type="SUPFAM" id="SSF54423">
    <property type="entry name" value="DsbC/DsbG N-terminal domain-like"/>
    <property type="match status" value="1"/>
</dbReference>
<dbReference type="Pfam" id="PF13098">
    <property type="entry name" value="Thioredoxin_2"/>
    <property type="match status" value="1"/>
</dbReference>
<sequence>MRNRSLRTLAGGFAASLILATPAWANAGTIPHAYQAGAKTIVAMSHGQAKILRTFPAKAGLNGYAVQLSPGHALVMYTSKDGKHVFMGGIFDKAGKNLSVAYAHKYLPKADLPKQISPVEMGNAVMHTTNFLIGSPKAAKQVWFVGDPNCIFCHMTYEHLLPYVKKGELKIHVIPVGFLKPSSAPKAETIIASKDPANAWAYDEAHFNAPEEEGGIVPLAKIPTSDQHDIQANNAWMNHHGINGTPFMVYKNAQGQWAINPGMPEDTQAFVKGIQD</sequence>
<keyword evidence="1" id="KW-0732">Signal</keyword>
<dbReference type="PANTHER" id="PTHR35272:SF4">
    <property type="entry name" value="THIOL:DISULFIDE INTERCHANGE PROTEIN DSBG"/>
    <property type="match status" value="1"/>
</dbReference>
<dbReference type="InterPro" id="IPR051470">
    <property type="entry name" value="Thiol:disulfide_interchange"/>
</dbReference>
<dbReference type="SUPFAM" id="SSF52833">
    <property type="entry name" value="Thioredoxin-like"/>
    <property type="match status" value="1"/>
</dbReference>
<feature type="signal peptide" evidence="1">
    <location>
        <begin position="1"/>
        <end position="25"/>
    </location>
</feature>
<dbReference type="InterPro" id="IPR012336">
    <property type="entry name" value="Thioredoxin-like_fold"/>
</dbReference>
<dbReference type="Gene3D" id="3.10.450.70">
    <property type="entry name" value="Disulphide bond isomerase, DsbC/G, N-terminal"/>
    <property type="match status" value="1"/>
</dbReference>
<keyword evidence="4" id="KW-1185">Reference proteome</keyword>
<dbReference type="InterPro" id="IPR036249">
    <property type="entry name" value="Thioredoxin-like_sf"/>
</dbReference>
<proteinExistence type="predicted"/>
<dbReference type="AlphaFoldDB" id="A0A1C2HYN1"/>
<dbReference type="InterPro" id="IPR009094">
    <property type="entry name" value="DiS-bond_isomerase_DsbC/G_N_sf"/>
</dbReference>
<feature type="chain" id="PRO_5008663439" evidence="1">
    <location>
        <begin position="26"/>
        <end position="276"/>
    </location>
</feature>
<reference evidence="3" key="1">
    <citation type="journal article" date="2016" name="Int. J. Mol. Sci.">
        <title>Comparative genomics of the extreme acidophile Acidithiobacillus thiooxidans reveals intraspecific divergence and niche adaptation.</title>
        <authorList>
            <person name="Zhang X."/>
            <person name="Feng X."/>
            <person name="Tao J."/>
            <person name="Ma L."/>
            <person name="Xiao Y."/>
            <person name="Liang Y."/>
            <person name="Liu X."/>
            <person name="Yin H."/>
        </authorList>
    </citation>
    <scope>NUCLEOTIDE SEQUENCE [LARGE SCALE GENOMIC DNA]</scope>
    <source>
        <strain evidence="3">DXS-W</strain>
    </source>
</reference>
<protein>
    <submittedName>
        <fullName evidence="3">Thiol:disulfide interchange protein</fullName>
    </submittedName>
</protein>
<dbReference type="NCBIfam" id="NF008657">
    <property type="entry name" value="PRK11657.1"/>
    <property type="match status" value="1"/>
</dbReference>
<name>A0A1C2HYN1_ACITH</name>
<dbReference type="OrthoDB" id="12976at2"/>
<dbReference type="Gene3D" id="3.40.30.10">
    <property type="entry name" value="Glutaredoxin"/>
    <property type="match status" value="1"/>
</dbReference>
<evidence type="ECO:0000259" key="2">
    <source>
        <dbReference type="Pfam" id="PF13098"/>
    </source>
</evidence>
<dbReference type="EMBL" id="LWRY01000247">
    <property type="protein sequence ID" value="OCX68824.1"/>
    <property type="molecule type" value="Genomic_DNA"/>
</dbReference>
<gene>
    <name evidence="3" type="ORF">A6M23_17040</name>
</gene>
<organism evidence="3 4">
    <name type="scientific">Acidithiobacillus thiooxidans</name>
    <name type="common">Thiobacillus thiooxidans</name>
    <dbReference type="NCBI Taxonomy" id="930"/>
    <lineage>
        <taxon>Bacteria</taxon>
        <taxon>Pseudomonadati</taxon>
        <taxon>Pseudomonadota</taxon>
        <taxon>Acidithiobacillia</taxon>
        <taxon>Acidithiobacillales</taxon>
        <taxon>Acidithiobacillaceae</taxon>
        <taxon>Acidithiobacillus</taxon>
    </lineage>
</organism>
<evidence type="ECO:0000313" key="4">
    <source>
        <dbReference type="Proteomes" id="UP000095008"/>
    </source>
</evidence>
<evidence type="ECO:0000256" key="1">
    <source>
        <dbReference type="SAM" id="SignalP"/>
    </source>
</evidence>
<comment type="caution">
    <text evidence="3">The sequence shown here is derived from an EMBL/GenBank/DDBJ whole genome shotgun (WGS) entry which is preliminary data.</text>
</comment>